<proteinExistence type="predicted"/>
<accession>A0A1B6FX38</accession>
<dbReference type="GO" id="GO:0005737">
    <property type="term" value="C:cytoplasm"/>
    <property type="evidence" value="ECO:0007669"/>
    <property type="project" value="TreeGrafter"/>
</dbReference>
<protein>
    <recommendedName>
        <fullName evidence="4">Kelch domain-containing protein 3</fullName>
    </recommendedName>
</protein>
<dbReference type="SMART" id="SM00612">
    <property type="entry name" value="Kelch"/>
    <property type="match status" value="4"/>
</dbReference>
<dbReference type="GO" id="GO:0003682">
    <property type="term" value="F:chromatin binding"/>
    <property type="evidence" value="ECO:0007669"/>
    <property type="project" value="InterPro"/>
</dbReference>
<gene>
    <name evidence="2" type="ORF">g.18766</name>
    <name evidence="3" type="ORF">g.18769</name>
</gene>
<sequence length="384" mass="43749">MYWTVHLNGGPQRVNHAAVLIGDKIYSFGGYCSGENYSIRRPIDVHVLNTVNLRWKVFFPPKGARQDAPYLRYGHTAVPYGTKAYIWGGRNDEAACNKLYCFDTERLEWTCVQTHGALPGARDGHSACIIDNNMYIFGGFEDDEDRFSQDVYMLDLESFCWTYVPTKGEPPTYRDFHSATAVDQRMYVFGGRGDQSAPHHSQMELYCNSVVYLDVKTRTWCKPVTSGDVPIGRRSHSAVVYNGYIYIFGGYNSVRGSHFNDLYRFNPVTFHWQKLNPLGRPPCKRRRQSCVVYGDRLFLFGGTSPVSGHDYPPVPDLYSDIDPESRLTDHDDLHILEFAPSLRVLCLLSVIDHKLDTACLPEVLKWELQVMTTNNTVQRLPTTG</sequence>
<dbReference type="SUPFAM" id="SSF117281">
    <property type="entry name" value="Kelch motif"/>
    <property type="match status" value="1"/>
</dbReference>
<organism evidence="3">
    <name type="scientific">Cuerna arida</name>
    <dbReference type="NCBI Taxonomy" id="1464854"/>
    <lineage>
        <taxon>Eukaryota</taxon>
        <taxon>Metazoa</taxon>
        <taxon>Ecdysozoa</taxon>
        <taxon>Arthropoda</taxon>
        <taxon>Hexapoda</taxon>
        <taxon>Insecta</taxon>
        <taxon>Pterygota</taxon>
        <taxon>Neoptera</taxon>
        <taxon>Paraneoptera</taxon>
        <taxon>Hemiptera</taxon>
        <taxon>Auchenorrhyncha</taxon>
        <taxon>Membracoidea</taxon>
        <taxon>Cicadellidae</taxon>
        <taxon>Cicadellinae</taxon>
        <taxon>Proconiini</taxon>
        <taxon>Cuerna</taxon>
    </lineage>
</organism>
<dbReference type="InterPro" id="IPR052637">
    <property type="entry name" value="KLHDC3-like"/>
</dbReference>
<evidence type="ECO:0008006" key="4">
    <source>
        <dbReference type="Google" id="ProtNLM"/>
    </source>
</evidence>
<dbReference type="Gene3D" id="2.120.10.80">
    <property type="entry name" value="Kelch-type beta propeller"/>
    <property type="match status" value="2"/>
</dbReference>
<dbReference type="Pfam" id="PF24681">
    <property type="entry name" value="Kelch_KLHDC2_KLHL20_DRC7"/>
    <property type="match status" value="1"/>
</dbReference>
<dbReference type="InterPro" id="IPR015915">
    <property type="entry name" value="Kelch-typ_b-propeller"/>
</dbReference>
<keyword evidence="1" id="KW-0880">Kelch repeat</keyword>
<evidence type="ECO:0000313" key="3">
    <source>
        <dbReference type="EMBL" id="JAS54768.1"/>
    </source>
</evidence>
<dbReference type="PANTHER" id="PTHR46461">
    <property type="entry name" value="KELCH DOMAIN-CONTAINING PROTEIN 3"/>
    <property type="match status" value="1"/>
</dbReference>
<name>A0A1B6FX38_9HEMI</name>
<dbReference type="EMBL" id="GECZ01015001">
    <property type="protein sequence ID" value="JAS54768.1"/>
    <property type="molecule type" value="Transcribed_RNA"/>
</dbReference>
<evidence type="ECO:0000256" key="1">
    <source>
        <dbReference type="ARBA" id="ARBA00022441"/>
    </source>
</evidence>
<dbReference type="InterPro" id="IPR006652">
    <property type="entry name" value="Kelch_1"/>
</dbReference>
<dbReference type="FunFam" id="2.120.10.80:FF:000134">
    <property type="entry name" value="Kelch domain-containing protein, putative"/>
    <property type="match status" value="1"/>
</dbReference>
<reference evidence="3" key="1">
    <citation type="submission" date="2015-11" db="EMBL/GenBank/DDBJ databases">
        <title>De novo transcriptome assembly of four potential Pierce s Disease insect vectors from Arizona vineyards.</title>
        <authorList>
            <person name="Tassone E.E."/>
        </authorList>
    </citation>
    <scope>NUCLEOTIDE SEQUENCE</scope>
</reference>
<evidence type="ECO:0000313" key="2">
    <source>
        <dbReference type="EMBL" id="JAS42887.1"/>
    </source>
</evidence>
<dbReference type="AlphaFoldDB" id="A0A1B6FX38"/>
<dbReference type="InterPro" id="IPR011043">
    <property type="entry name" value="Gal_Oxase/kelch_b-propeller"/>
</dbReference>
<dbReference type="EMBL" id="GECZ01026882">
    <property type="protein sequence ID" value="JAS42887.1"/>
    <property type="molecule type" value="Transcribed_RNA"/>
</dbReference>
<dbReference type="SUPFAM" id="SSF50965">
    <property type="entry name" value="Galactose oxidase, central domain"/>
    <property type="match status" value="1"/>
</dbReference>
<dbReference type="PANTHER" id="PTHR46461:SF1">
    <property type="entry name" value="KELCH DOMAIN-CONTAINING PROTEIN 3"/>
    <property type="match status" value="1"/>
</dbReference>